<dbReference type="Gene3D" id="1.10.10.710">
    <property type="entry name" value="PSPTO_1197 like"/>
    <property type="match status" value="1"/>
</dbReference>
<dbReference type="Pfam" id="PF07130">
    <property type="entry name" value="YebG"/>
    <property type="match status" value="1"/>
</dbReference>
<name>A0A382C107_9ZZZZ</name>
<gene>
    <name evidence="1" type="ORF">METZ01_LOCUS172592</name>
</gene>
<organism evidence="1">
    <name type="scientific">marine metagenome</name>
    <dbReference type="NCBI Taxonomy" id="408172"/>
    <lineage>
        <taxon>unclassified sequences</taxon>
        <taxon>metagenomes</taxon>
        <taxon>ecological metagenomes</taxon>
    </lineage>
</organism>
<dbReference type="AlphaFoldDB" id="A0A382C107"/>
<dbReference type="EMBL" id="UINC01032300">
    <property type="protein sequence ID" value="SVB19738.1"/>
    <property type="molecule type" value="Genomic_DNA"/>
</dbReference>
<accession>A0A382C107</accession>
<evidence type="ECO:0000313" key="1">
    <source>
        <dbReference type="EMBL" id="SVB19738.1"/>
    </source>
</evidence>
<dbReference type="InterPro" id="IPR038627">
    <property type="entry name" value="YebG-like_sf"/>
</dbReference>
<reference evidence="1" key="1">
    <citation type="submission" date="2018-05" db="EMBL/GenBank/DDBJ databases">
        <authorList>
            <person name="Lanie J.A."/>
            <person name="Ng W.-L."/>
            <person name="Kazmierczak K.M."/>
            <person name="Andrzejewski T.M."/>
            <person name="Davidsen T.M."/>
            <person name="Wayne K.J."/>
            <person name="Tettelin H."/>
            <person name="Glass J.I."/>
            <person name="Rusch D."/>
            <person name="Podicherti R."/>
            <person name="Tsui H.-C.T."/>
            <person name="Winkler M.E."/>
        </authorList>
    </citation>
    <scope>NUCLEOTIDE SEQUENCE</scope>
</reference>
<dbReference type="InterPro" id="IPR009813">
    <property type="entry name" value="Uncharacterised_YebG"/>
</dbReference>
<evidence type="ECO:0008006" key="2">
    <source>
        <dbReference type="Google" id="ProtNLM"/>
    </source>
</evidence>
<sequence length="135" mass="15155">MKTILLTSAKWYQHRNGTAPYLYSKMLYSFCVFNINRGPTMAITTQYVVTHKGVEKLVTTDKKEADQYDKMLDAADNLADYIHAKGIKLDDSVVEELTIMLSKNKDKISKIFKGATAESVLEDESAEVVKLQANG</sequence>
<protein>
    <recommendedName>
        <fullName evidence="2">YebG family protein</fullName>
    </recommendedName>
</protein>
<proteinExistence type="predicted"/>